<dbReference type="Pfam" id="PF00505">
    <property type="entry name" value="HMG_box"/>
    <property type="match status" value="1"/>
</dbReference>
<feature type="compositionally biased region" description="Polar residues" evidence="3">
    <location>
        <begin position="344"/>
        <end position="366"/>
    </location>
</feature>
<keyword evidence="2" id="KW-0175">Coiled coil</keyword>
<dbReference type="PROSITE" id="PS50118">
    <property type="entry name" value="HMG_BOX_2"/>
    <property type="match status" value="1"/>
</dbReference>
<feature type="domain" description="HMG box" evidence="4">
    <location>
        <begin position="73"/>
        <end position="141"/>
    </location>
</feature>
<protein>
    <recommendedName>
        <fullName evidence="4">HMG box domain-containing protein</fullName>
    </recommendedName>
</protein>
<dbReference type="SMART" id="SM00398">
    <property type="entry name" value="HMG"/>
    <property type="match status" value="1"/>
</dbReference>
<organism evidence="5 6">
    <name type="scientific">Ranatra chinensis</name>
    <dbReference type="NCBI Taxonomy" id="642074"/>
    <lineage>
        <taxon>Eukaryota</taxon>
        <taxon>Metazoa</taxon>
        <taxon>Ecdysozoa</taxon>
        <taxon>Arthropoda</taxon>
        <taxon>Hexapoda</taxon>
        <taxon>Insecta</taxon>
        <taxon>Pterygota</taxon>
        <taxon>Neoptera</taxon>
        <taxon>Paraneoptera</taxon>
        <taxon>Hemiptera</taxon>
        <taxon>Heteroptera</taxon>
        <taxon>Panheteroptera</taxon>
        <taxon>Nepomorpha</taxon>
        <taxon>Nepidae</taxon>
        <taxon>Ranatrinae</taxon>
        <taxon>Ranatra</taxon>
    </lineage>
</organism>
<dbReference type="PANTHER" id="PTHR46232">
    <property type="entry name" value="SMARCE1 REGULATOR OF CHROMATIN"/>
    <property type="match status" value="1"/>
</dbReference>
<keyword evidence="1" id="KW-0539">Nucleus</keyword>
<evidence type="ECO:0000313" key="6">
    <source>
        <dbReference type="Proteomes" id="UP001558652"/>
    </source>
</evidence>
<dbReference type="CDD" id="cd21983">
    <property type="entry name" value="HMG-box_SMARCE1"/>
    <property type="match status" value="1"/>
</dbReference>
<evidence type="ECO:0000256" key="3">
    <source>
        <dbReference type="SAM" id="MobiDB-lite"/>
    </source>
</evidence>
<feature type="DNA-binding region" description="HMG box" evidence="1">
    <location>
        <begin position="73"/>
        <end position="141"/>
    </location>
</feature>
<evidence type="ECO:0000256" key="1">
    <source>
        <dbReference type="PROSITE-ProRule" id="PRU00267"/>
    </source>
</evidence>
<dbReference type="InterPro" id="IPR009071">
    <property type="entry name" value="HMG_box_dom"/>
</dbReference>
<keyword evidence="1" id="KW-0238">DNA-binding</keyword>
<feature type="coiled-coil region" evidence="2">
    <location>
        <begin position="243"/>
        <end position="288"/>
    </location>
</feature>
<sequence>MALPSSYAKPTTIRQPQLLAAEGPISFGFIKEQIRAKEGPTFVSSSPNGHPGFQPQEVGKGPGNQGPKPPKPPDKPLMPYMRYSRKVWDRVKAQNPELKLWEIGKIIGQMWRDLPDSMKTPFFDEYNVEKVEYEKILKAYHNSPAYQAYMAAKAKGRSATPQPAEKVQDRSQNAGGKQGVRNIFIEPADDDDPNDDVYSVKHLAYARYLRNHRLINEMFSSSVVPMTRSIITSARMEIINRQVNSLTSHQKTMEAELRQMEEKFEAKKRQLAEANEAFERELKKHCRRVVDEETFQKMVERQIEILRKERTKESNGVEEPPMANQHEVKNEKPTAVPVALSASKCETTSEENVQTPTDNMSSSASQ</sequence>
<evidence type="ECO:0000259" key="4">
    <source>
        <dbReference type="PROSITE" id="PS50118"/>
    </source>
</evidence>
<dbReference type="InterPro" id="IPR036910">
    <property type="entry name" value="HMG_box_dom_sf"/>
</dbReference>
<dbReference type="FunFam" id="1.10.30.10:FF:000048">
    <property type="entry name" value="Putative SWI/SNF-related matrix-associated actin-dependent regulator chromatin subfamily E member"/>
    <property type="match status" value="1"/>
</dbReference>
<feature type="region of interest" description="Disordered" evidence="3">
    <location>
        <begin position="157"/>
        <end position="177"/>
    </location>
</feature>
<reference evidence="5 6" key="1">
    <citation type="submission" date="2024-07" db="EMBL/GenBank/DDBJ databases">
        <title>Chromosome-level genome assembly of the water stick insect Ranatra chinensis (Heteroptera: Nepidae).</title>
        <authorList>
            <person name="Liu X."/>
        </authorList>
    </citation>
    <scope>NUCLEOTIDE SEQUENCE [LARGE SCALE GENOMIC DNA]</scope>
    <source>
        <strain evidence="5">Cailab_2021Rc</strain>
        <tissue evidence="5">Muscle</tissue>
    </source>
</reference>
<comment type="caution">
    <text evidence="5">The sequence shown here is derived from an EMBL/GenBank/DDBJ whole genome shotgun (WGS) entry which is preliminary data.</text>
</comment>
<dbReference type="Proteomes" id="UP001558652">
    <property type="component" value="Unassembled WGS sequence"/>
</dbReference>
<dbReference type="EMBL" id="JBFDAA010000005">
    <property type="protein sequence ID" value="KAL1132170.1"/>
    <property type="molecule type" value="Genomic_DNA"/>
</dbReference>
<dbReference type="SUPFAM" id="SSF47095">
    <property type="entry name" value="HMG-box"/>
    <property type="match status" value="1"/>
</dbReference>
<name>A0ABD0YLM1_9HEMI</name>
<feature type="region of interest" description="Disordered" evidence="3">
    <location>
        <begin position="310"/>
        <end position="366"/>
    </location>
</feature>
<dbReference type="PANTHER" id="PTHR46232:SF1">
    <property type="entry name" value="SWI_SNF-RELATED MATRIX-ASSOCIATED ACTIN-DEPENDENT REGULATOR OF CHROMATIN SUBFAMILY E MEMBER 1"/>
    <property type="match status" value="1"/>
</dbReference>
<evidence type="ECO:0000256" key="2">
    <source>
        <dbReference type="SAM" id="Coils"/>
    </source>
</evidence>
<proteinExistence type="predicted"/>
<accession>A0ABD0YLM1</accession>
<gene>
    <name evidence="5" type="ORF">AAG570_010127</name>
</gene>
<evidence type="ECO:0000313" key="5">
    <source>
        <dbReference type="EMBL" id="KAL1132170.1"/>
    </source>
</evidence>
<keyword evidence="6" id="KW-1185">Reference proteome</keyword>
<dbReference type="GO" id="GO:0005634">
    <property type="term" value="C:nucleus"/>
    <property type="evidence" value="ECO:0007669"/>
    <property type="project" value="UniProtKB-UniRule"/>
</dbReference>
<dbReference type="AlphaFoldDB" id="A0ABD0YLM1"/>
<dbReference type="Gene3D" id="1.10.30.10">
    <property type="entry name" value="High mobility group box domain"/>
    <property type="match status" value="1"/>
</dbReference>
<dbReference type="GO" id="GO:0003677">
    <property type="term" value="F:DNA binding"/>
    <property type="evidence" value="ECO:0007669"/>
    <property type="project" value="UniProtKB-UniRule"/>
</dbReference>
<feature type="region of interest" description="Disordered" evidence="3">
    <location>
        <begin position="38"/>
        <end position="78"/>
    </location>
</feature>